<keyword evidence="2" id="KW-0812">Transmembrane</keyword>
<accession>A0ABQ9W489</accession>
<comment type="subcellular location">
    <subcellularLocation>
        <location evidence="1">Membrane</location>
        <topology evidence="1">Single-pass type I membrane protein</topology>
    </subcellularLocation>
</comment>
<keyword evidence="4" id="KW-0732">Signal</keyword>
<reference evidence="8 9" key="1">
    <citation type="submission" date="2023-05" db="EMBL/GenBank/DDBJ databases">
        <title>B98-5 Cell Line De Novo Hybrid Assembly: An Optical Mapping Approach.</title>
        <authorList>
            <person name="Kananen K."/>
            <person name="Auerbach J.A."/>
            <person name="Kautto E."/>
            <person name="Blachly J.S."/>
        </authorList>
    </citation>
    <scope>NUCLEOTIDE SEQUENCE [LARGE SCALE GENOMIC DNA]</scope>
    <source>
        <strain evidence="8">B95-8</strain>
        <tissue evidence="8">Cell line</tissue>
    </source>
</reference>
<evidence type="ECO:0000313" key="9">
    <source>
        <dbReference type="Proteomes" id="UP001266305"/>
    </source>
</evidence>
<feature type="domain" description="Anthrax toxin receptor extracellular" evidence="7">
    <location>
        <begin position="96"/>
        <end position="150"/>
    </location>
</feature>
<dbReference type="PANTHER" id="PTHR16059">
    <property type="entry name" value="ANTHRAX TOXIN RECEPTOR"/>
    <property type="match status" value="1"/>
</dbReference>
<evidence type="ECO:0000256" key="1">
    <source>
        <dbReference type="ARBA" id="ARBA00004479"/>
    </source>
</evidence>
<dbReference type="EMBL" id="JASSZA010000003">
    <property type="protein sequence ID" value="KAK2115899.1"/>
    <property type="molecule type" value="Genomic_DNA"/>
</dbReference>
<organism evidence="8 9">
    <name type="scientific">Saguinus oedipus</name>
    <name type="common">Cotton-top tamarin</name>
    <name type="synonym">Oedipomidas oedipus</name>
    <dbReference type="NCBI Taxonomy" id="9490"/>
    <lineage>
        <taxon>Eukaryota</taxon>
        <taxon>Metazoa</taxon>
        <taxon>Chordata</taxon>
        <taxon>Craniata</taxon>
        <taxon>Vertebrata</taxon>
        <taxon>Euteleostomi</taxon>
        <taxon>Mammalia</taxon>
        <taxon>Eutheria</taxon>
        <taxon>Euarchontoglires</taxon>
        <taxon>Primates</taxon>
        <taxon>Haplorrhini</taxon>
        <taxon>Platyrrhini</taxon>
        <taxon>Cebidae</taxon>
        <taxon>Callitrichinae</taxon>
        <taxon>Saguinus</taxon>
    </lineage>
</organism>
<evidence type="ECO:0000256" key="2">
    <source>
        <dbReference type="ARBA" id="ARBA00022692"/>
    </source>
</evidence>
<evidence type="ECO:0000256" key="6">
    <source>
        <dbReference type="ARBA" id="ARBA00023136"/>
    </source>
</evidence>
<proteinExistence type="predicted"/>
<gene>
    <name evidence="8" type="ORF">P7K49_006525</name>
</gene>
<evidence type="ECO:0000259" key="7">
    <source>
        <dbReference type="Pfam" id="PF05587"/>
    </source>
</evidence>
<keyword evidence="3" id="KW-0479">Metal-binding</keyword>
<dbReference type="PANTHER" id="PTHR16059:SF13">
    <property type="entry name" value="ANTHRAX TOXIN RECEPTOR 2"/>
    <property type="match status" value="1"/>
</dbReference>
<dbReference type="Pfam" id="PF05587">
    <property type="entry name" value="Anth_Ig"/>
    <property type="match status" value="1"/>
</dbReference>
<comment type="caution">
    <text evidence="8">The sequence shown here is derived from an EMBL/GenBank/DDBJ whole genome shotgun (WGS) entry which is preliminary data.</text>
</comment>
<evidence type="ECO:0000256" key="5">
    <source>
        <dbReference type="ARBA" id="ARBA00022989"/>
    </source>
</evidence>
<dbReference type="InterPro" id="IPR008400">
    <property type="entry name" value="Anthrax_toxin_rcpt_extracel"/>
</dbReference>
<keyword evidence="6" id="KW-0472">Membrane</keyword>
<evidence type="ECO:0000256" key="4">
    <source>
        <dbReference type="ARBA" id="ARBA00022729"/>
    </source>
</evidence>
<sequence>MQHYSIEWNKIEKVEKMVNICDQIVVHAEIWPMVKAMKTDHITLDMDSVLNECLEGDARNCCTASVFNFRQERNVKKGILEIIWNLSDFDNIILAQSCTEILELWPSSVCVGEEFQIVLSGRGFMLGSRNGSVLCTYTVNETYTKSTFPVISVLP</sequence>
<keyword evidence="5" id="KW-1133">Transmembrane helix</keyword>
<evidence type="ECO:0000313" key="8">
    <source>
        <dbReference type="EMBL" id="KAK2115899.1"/>
    </source>
</evidence>
<keyword evidence="9" id="KW-1185">Reference proteome</keyword>
<name>A0ABQ9W489_SAGOE</name>
<evidence type="ECO:0000256" key="3">
    <source>
        <dbReference type="ARBA" id="ARBA00022723"/>
    </source>
</evidence>
<protein>
    <recommendedName>
        <fullName evidence="7">Anthrax toxin receptor extracellular domain-containing protein</fullName>
    </recommendedName>
</protein>
<dbReference type="Proteomes" id="UP001266305">
    <property type="component" value="Unassembled WGS sequence"/>
</dbReference>